<dbReference type="Pfam" id="PF13895">
    <property type="entry name" value="Ig_2"/>
    <property type="match status" value="2"/>
</dbReference>
<dbReference type="GO" id="GO:0007166">
    <property type="term" value="P:cell surface receptor signaling pathway"/>
    <property type="evidence" value="ECO:0007669"/>
    <property type="project" value="TreeGrafter"/>
</dbReference>
<dbReference type="PANTHER" id="PTHR11481">
    <property type="entry name" value="IMMUNOGLOBULIN FC RECEPTOR"/>
    <property type="match status" value="1"/>
</dbReference>
<dbReference type="InterPro" id="IPR050488">
    <property type="entry name" value="Ig_Fc_receptor"/>
</dbReference>
<feature type="transmembrane region" description="Helical" evidence="3">
    <location>
        <begin position="189"/>
        <end position="218"/>
    </location>
</feature>
<organism evidence="5">
    <name type="scientific">Cyprinus carpio</name>
    <name type="common">Common carp</name>
    <dbReference type="NCBI Taxonomy" id="7962"/>
    <lineage>
        <taxon>Eukaryota</taxon>
        <taxon>Metazoa</taxon>
        <taxon>Chordata</taxon>
        <taxon>Craniata</taxon>
        <taxon>Vertebrata</taxon>
        <taxon>Euteleostomi</taxon>
        <taxon>Actinopterygii</taxon>
        <taxon>Neopterygii</taxon>
        <taxon>Teleostei</taxon>
        <taxon>Ostariophysi</taxon>
        <taxon>Cypriniformes</taxon>
        <taxon>Cyprinidae</taxon>
        <taxon>Cyprininae</taxon>
        <taxon>Cyprinus</taxon>
    </lineage>
</organism>
<dbReference type="GO" id="GO:0006955">
    <property type="term" value="P:immune response"/>
    <property type="evidence" value="ECO:0007669"/>
    <property type="project" value="TreeGrafter"/>
</dbReference>
<protein>
    <submittedName>
        <fullName evidence="5">Uncharacterized protein LOC109055580</fullName>
    </submittedName>
</protein>
<reference evidence="5" key="1">
    <citation type="submission" date="2025-08" db="UniProtKB">
        <authorList>
            <consortium name="RefSeq"/>
        </authorList>
    </citation>
    <scope>IDENTIFICATION</scope>
    <source>
        <tissue evidence="5">Muscle</tissue>
    </source>
</reference>
<dbReference type="GO" id="GO:0009897">
    <property type="term" value="C:external side of plasma membrane"/>
    <property type="evidence" value="ECO:0007669"/>
    <property type="project" value="TreeGrafter"/>
</dbReference>
<feature type="domain" description="Ig-like" evidence="4">
    <location>
        <begin position="257"/>
        <end position="291"/>
    </location>
</feature>
<dbReference type="AlphaFoldDB" id="A0A9Q9YBP7"/>
<dbReference type="GO" id="GO:0004888">
    <property type="term" value="F:transmembrane signaling receptor activity"/>
    <property type="evidence" value="ECO:0007669"/>
    <property type="project" value="TreeGrafter"/>
</dbReference>
<dbReference type="GeneID" id="109055580"/>
<accession>A0A9Q9YBP7</accession>
<evidence type="ECO:0000313" key="5">
    <source>
        <dbReference type="RefSeq" id="XP_042617262.1"/>
    </source>
</evidence>
<proteinExistence type="predicted"/>
<dbReference type="InterPro" id="IPR007110">
    <property type="entry name" value="Ig-like_dom"/>
</dbReference>
<dbReference type="FunFam" id="2.60.40.10:FF:001607">
    <property type="entry name" value="Leukocyte immune-type receptor TS32.15 L2.5a"/>
    <property type="match status" value="2"/>
</dbReference>
<dbReference type="Proteomes" id="UP001155660">
    <property type="component" value="Chromosome A7"/>
</dbReference>
<dbReference type="KEGG" id="ccar:109055580"/>
<keyword evidence="1" id="KW-0732">Signal</keyword>
<feature type="domain" description="Ig-like" evidence="4">
    <location>
        <begin position="8"/>
        <end position="92"/>
    </location>
</feature>
<dbReference type="InterPro" id="IPR003599">
    <property type="entry name" value="Ig_sub"/>
</dbReference>
<feature type="transmembrane region" description="Helical" evidence="3">
    <location>
        <begin position="224"/>
        <end position="254"/>
    </location>
</feature>
<dbReference type="RefSeq" id="XP_042617262.1">
    <property type="nucleotide sequence ID" value="XM_042761328.1"/>
</dbReference>
<evidence type="ECO:0000256" key="2">
    <source>
        <dbReference type="ARBA" id="ARBA00023157"/>
    </source>
</evidence>
<evidence type="ECO:0000259" key="4">
    <source>
        <dbReference type="PROSITE" id="PS50835"/>
    </source>
</evidence>
<evidence type="ECO:0000256" key="3">
    <source>
        <dbReference type="SAM" id="Phobius"/>
    </source>
</evidence>
<dbReference type="SMART" id="SM00408">
    <property type="entry name" value="IGc2"/>
    <property type="match status" value="3"/>
</dbReference>
<dbReference type="PANTHER" id="PTHR11481:SF64">
    <property type="entry name" value="FC RECEPTOR-LIKE PROTEIN 4"/>
    <property type="match status" value="1"/>
</dbReference>
<feature type="transmembrane region" description="Helical" evidence="3">
    <location>
        <begin position="103"/>
        <end position="127"/>
    </location>
</feature>
<keyword evidence="2" id="KW-1015">Disulfide bond</keyword>
<evidence type="ECO:0000256" key="1">
    <source>
        <dbReference type="ARBA" id="ARBA00022729"/>
    </source>
</evidence>
<keyword evidence="3" id="KW-0472">Membrane</keyword>
<dbReference type="SMART" id="SM00409">
    <property type="entry name" value="IG"/>
    <property type="match status" value="3"/>
</dbReference>
<sequence length="528" mass="58399">MLTVEERPKPVVRVQPDGRVFRGQTVTLTCDIQDTDVTNWSYSWNKDDSEIHVSQSQEYRISSVSESHTGNYSCTGRETGGSRYSHTSDKVTLTVSGSSEAHALIIGVIAALSVTFLLIFFLALLWCCKHNKDTIWIFQHGLNVGQHAAQKLVQLLVVAHRQLQVTGDDTGLLVVPSGVSSQLQDLSGLLAAFLGVAGFFAFLGLFVAFLAAGFLAFFGDFLAAGFFAAVVLGFLAAAGFLAAGFLALGAAFLAEAPKARLTVQTETSQIFRGETVTLTCDVQGEGWRYTWQCGDKQQNSDEEEFKSTVQFKQSCKCKGCRESFCSEWSDAETLTDSWLYHEIFTDKPSVTVKPQSSVFTGDTVTLICDEGRSTEWTIYWFKDFKRIKADSETKTLREVRVSDGGRYVCSVERETTQSQGVMLTVEERPKPVVRVQPDGRVFRGQTVTLTCDIQDTDVTNWSYSWNKDDSEIHVSQSQEYRISSVSESHTGNYSCTGRETGGSRYSHSSDKVTLTVSGECVYICSHHI</sequence>
<feature type="domain" description="Ig-like" evidence="4">
    <location>
        <begin position="348"/>
        <end position="424"/>
    </location>
</feature>
<dbReference type="PROSITE" id="PS50835">
    <property type="entry name" value="IG_LIKE"/>
    <property type="match status" value="4"/>
</dbReference>
<feature type="domain" description="Ig-like" evidence="4">
    <location>
        <begin position="429"/>
        <end position="513"/>
    </location>
</feature>
<dbReference type="OrthoDB" id="8964543at2759"/>
<keyword evidence="3" id="KW-0812">Transmembrane</keyword>
<keyword evidence="3" id="KW-1133">Transmembrane helix</keyword>
<name>A0A9Q9YBP7_CYPCA</name>
<dbReference type="InterPro" id="IPR003598">
    <property type="entry name" value="Ig_sub2"/>
</dbReference>
<gene>
    <name evidence="5" type="primary">LOC109055580</name>
</gene>
<dbReference type="Pfam" id="PF13927">
    <property type="entry name" value="Ig_3"/>
    <property type="match status" value="1"/>
</dbReference>